<keyword evidence="3" id="KW-1185">Reference proteome</keyword>
<dbReference type="EMBL" id="BTSX01000006">
    <property type="protein sequence ID" value="GMT06825.1"/>
    <property type="molecule type" value="Genomic_DNA"/>
</dbReference>
<evidence type="ECO:0000313" key="3">
    <source>
        <dbReference type="Proteomes" id="UP001432027"/>
    </source>
</evidence>
<feature type="non-terminal residue" evidence="2">
    <location>
        <position position="1"/>
    </location>
</feature>
<dbReference type="SUPFAM" id="SSF82153">
    <property type="entry name" value="FAS1 domain"/>
    <property type="match status" value="1"/>
</dbReference>
<sequence length="143" mass="16025">SYFANSGTICNHLSNDWKITWRHQRFYKICTPMGGRSFPGTALSFINHRRNDTIIDRANNNSDFLLLRKVLGRMNGIAEGIFGNSAAFRTFFLPNDQAFLKLAHLDNVTDEVLLAHVTASNQVMFSTPSLAHGIHSSSIRIAD</sequence>
<dbReference type="PROSITE" id="PS50213">
    <property type="entry name" value="FAS1"/>
    <property type="match status" value="1"/>
</dbReference>
<proteinExistence type="predicted"/>
<name>A0AAV5ULU3_9BILA</name>
<dbReference type="AlphaFoldDB" id="A0AAV5ULU3"/>
<protein>
    <recommendedName>
        <fullName evidence="1">FAS1 domain-containing protein</fullName>
    </recommendedName>
</protein>
<reference evidence="2" key="1">
    <citation type="submission" date="2023-10" db="EMBL/GenBank/DDBJ databases">
        <title>Genome assembly of Pristionchus species.</title>
        <authorList>
            <person name="Yoshida K."/>
            <person name="Sommer R.J."/>
        </authorList>
    </citation>
    <scope>NUCLEOTIDE SEQUENCE</scope>
    <source>
        <strain evidence="2">RS0144</strain>
    </source>
</reference>
<gene>
    <name evidence="2" type="ORF">PENTCL1PPCAC_28999</name>
</gene>
<dbReference type="Proteomes" id="UP001432027">
    <property type="component" value="Unassembled WGS sequence"/>
</dbReference>
<evidence type="ECO:0000313" key="2">
    <source>
        <dbReference type="EMBL" id="GMT06825.1"/>
    </source>
</evidence>
<feature type="domain" description="FAS1" evidence="1">
    <location>
        <begin position="51"/>
        <end position="143"/>
    </location>
</feature>
<accession>A0AAV5ULU3</accession>
<dbReference type="InterPro" id="IPR000782">
    <property type="entry name" value="FAS1_domain"/>
</dbReference>
<dbReference type="InterPro" id="IPR036378">
    <property type="entry name" value="FAS1_dom_sf"/>
</dbReference>
<evidence type="ECO:0000259" key="1">
    <source>
        <dbReference type="PROSITE" id="PS50213"/>
    </source>
</evidence>
<organism evidence="2 3">
    <name type="scientific">Pristionchus entomophagus</name>
    <dbReference type="NCBI Taxonomy" id="358040"/>
    <lineage>
        <taxon>Eukaryota</taxon>
        <taxon>Metazoa</taxon>
        <taxon>Ecdysozoa</taxon>
        <taxon>Nematoda</taxon>
        <taxon>Chromadorea</taxon>
        <taxon>Rhabditida</taxon>
        <taxon>Rhabditina</taxon>
        <taxon>Diplogasteromorpha</taxon>
        <taxon>Diplogasteroidea</taxon>
        <taxon>Neodiplogasteridae</taxon>
        <taxon>Pristionchus</taxon>
    </lineage>
</organism>
<comment type="caution">
    <text evidence="2">The sequence shown here is derived from an EMBL/GenBank/DDBJ whole genome shotgun (WGS) entry which is preliminary data.</text>
</comment>